<dbReference type="EC" id="2.1.1.297" evidence="5"/>
<evidence type="ECO:0000259" key="6">
    <source>
        <dbReference type="Pfam" id="PF05175"/>
    </source>
</evidence>
<dbReference type="EMBL" id="QGGQ01000004">
    <property type="protein sequence ID" value="PWK23531.1"/>
    <property type="molecule type" value="Genomic_DNA"/>
</dbReference>
<comment type="similarity">
    <text evidence="5">Belongs to the protein N5-glutamine methyltransferase family. PrmC subfamily.</text>
</comment>
<evidence type="ECO:0000313" key="8">
    <source>
        <dbReference type="EMBL" id="MBD1261227.1"/>
    </source>
</evidence>
<dbReference type="InterPro" id="IPR029063">
    <property type="entry name" value="SAM-dependent_MTases_sf"/>
</dbReference>
<keyword evidence="1 5" id="KW-0489">Methyltransferase</keyword>
<dbReference type="Pfam" id="PF17827">
    <property type="entry name" value="PrmC_N"/>
    <property type="match status" value="1"/>
</dbReference>
<dbReference type="InterPro" id="IPR040758">
    <property type="entry name" value="PrmC_N"/>
</dbReference>
<feature type="domain" description="Release factor glutamine methyltransferase N-terminal" evidence="7">
    <location>
        <begin position="28"/>
        <end position="76"/>
    </location>
</feature>
<dbReference type="InterPro" id="IPR050320">
    <property type="entry name" value="N5-glutamine_MTase"/>
</dbReference>
<dbReference type="Gene3D" id="3.40.50.150">
    <property type="entry name" value="Vaccinia Virus protein VP39"/>
    <property type="match status" value="1"/>
</dbReference>
<dbReference type="NCBIfam" id="TIGR03534">
    <property type="entry name" value="RF_mod_PrmC"/>
    <property type="match status" value="1"/>
</dbReference>
<reference evidence="8 11" key="2">
    <citation type="submission" date="2020-07" db="EMBL/GenBank/DDBJ databases">
        <title>The draft genome sequence of Maribacter polysiphoniae KCTC 22021.</title>
        <authorList>
            <person name="Mu L."/>
        </authorList>
    </citation>
    <scope>NUCLEOTIDE SEQUENCE [LARGE SCALE GENOMIC DNA]</scope>
    <source>
        <strain evidence="8 11">KCTC 22021</strain>
    </source>
</reference>
<dbReference type="InterPro" id="IPR019874">
    <property type="entry name" value="RF_methyltr_PrmC"/>
</dbReference>
<proteinExistence type="inferred from homology"/>
<dbReference type="Pfam" id="PF05175">
    <property type="entry name" value="MTS"/>
    <property type="match status" value="1"/>
</dbReference>
<evidence type="ECO:0000256" key="4">
    <source>
        <dbReference type="ARBA" id="ARBA00048391"/>
    </source>
</evidence>
<protein>
    <recommendedName>
        <fullName evidence="5">Release factor glutamine methyltransferase</fullName>
        <shortName evidence="5">RF MTase</shortName>
        <ecNumber evidence="5">2.1.1.297</ecNumber>
    </recommendedName>
    <alternativeName>
        <fullName evidence="5">N5-glutamine methyltransferase PrmC</fullName>
    </alternativeName>
    <alternativeName>
        <fullName evidence="5">Protein-(glutamine-N5) MTase PrmC</fullName>
    </alternativeName>
    <alternativeName>
        <fullName evidence="5">Protein-glutamine N-methyltransferase PrmC</fullName>
    </alternativeName>
</protein>
<dbReference type="HAMAP" id="MF_02126">
    <property type="entry name" value="RF_methyltr_PrmC"/>
    <property type="match status" value="1"/>
</dbReference>
<feature type="domain" description="Methyltransferase small" evidence="6">
    <location>
        <begin position="110"/>
        <end position="196"/>
    </location>
</feature>
<dbReference type="Proteomes" id="UP000651837">
    <property type="component" value="Unassembled WGS sequence"/>
</dbReference>
<evidence type="ECO:0000259" key="7">
    <source>
        <dbReference type="Pfam" id="PF17827"/>
    </source>
</evidence>
<evidence type="ECO:0000313" key="10">
    <source>
        <dbReference type="Proteomes" id="UP000245667"/>
    </source>
</evidence>
<dbReference type="PANTHER" id="PTHR18895:SF74">
    <property type="entry name" value="MTRF1L RELEASE FACTOR GLUTAMINE METHYLTRANSFERASE"/>
    <property type="match status" value="1"/>
</dbReference>
<evidence type="ECO:0000256" key="5">
    <source>
        <dbReference type="HAMAP-Rule" id="MF_02126"/>
    </source>
</evidence>
<accession>A0A316DZH7</accession>
<name>A0A316DZH7_9FLAO</name>
<dbReference type="InterPro" id="IPR007848">
    <property type="entry name" value="Small_mtfrase_dom"/>
</dbReference>
<feature type="binding site" evidence="5">
    <location>
        <position position="145"/>
    </location>
    <ligand>
        <name>S-adenosyl-L-methionine</name>
        <dbReference type="ChEBI" id="CHEBI:59789"/>
    </ligand>
</feature>
<dbReference type="InterPro" id="IPR004556">
    <property type="entry name" value="HemK-like"/>
</dbReference>
<dbReference type="Gene3D" id="1.10.8.10">
    <property type="entry name" value="DNA helicase RuvA subunit, C-terminal domain"/>
    <property type="match status" value="1"/>
</dbReference>
<dbReference type="CDD" id="cd02440">
    <property type="entry name" value="AdoMet_MTases"/>
    <property type="match status" value="1"/>
</dbReference>
<dbReference type="OrthoDB" id="9800643at2"/>
<evidence type="ECO:0000313" key="11">
    <source>
        <dbReference type="Proteomes" id="UP000651837"/>
    </source>
</evidence>
<feature type="binding site" evidence="5">
    <location>
        <position position="188"/>
    </location>
    <ligand>
        <name>S-adenosyl-L-methionine</name>
        <dbReference type="ChEBI" id="CHEBI:59789"/>
    </ligand>
</feature>
<dbReference type="GO" id="GO:0003676">
    <property type="term" value="F:nucleic acid binding"/>
    <property type="evidence" value="ECO:0007669"/>
    <property type="project" value="InterPro"/>
</dbReference>
<dbReference type="PROSITE" id="PS00092">
    <property type="entry name" value="N6_MTASE"/>
    <property type="match status" value="1"/>
</dbReference>
<sequence>MLLREIRNIYHKELDPIYPKEEVDSFFYLAISHFLDLERFVLAMQPNLTLTKEKEQPLFEVLSQLRLEKPIQYILGSTGFMDMEFIVNKDVLIPRPETEELVRWVIAEHTNHDMPLNVLDIGTGSGCIAISLAKALKNAKVFALDVSEKALRTAELNAIKNKVEIECIQSDILKTESLKEKFDIIVSNPPYVRVLEKELMSSNVIENEPEIALFVSDDDPLVFYRRITEFAKANLKKGGSLYFEINQYLGEETKALLENGFSNIELRKDIFGKERMLRAKINK</sequence>
<reference evidence="9 10" key="1">
    <citation type="submission" date="2018-05" db="EMBL/GenBank/DDBJ databases">
        <title>Genomic Encyclopedia of Archaeal and Bacterial Type Strains, Phase II (KMG-II): from individual species to whole genera.</title>
        <authorList>
            <person name="Goeker M."/>
        </authorList>
    </citation>
    <scope>NUCLEOTIDE SEQUENCE [LARGE SCALE GENOMIC DNA]</scope>
    <source>
        <strain evidence="9 10">DSM 23514</strain>
    </source>
</reference>
<gene>
    <name evidence="5 8" type="primary">prmC</name>
    <name evidence="8" type="ORF">HZY62_11545</name>
    <name evidence="9" type="ORF">LX92_02097</name>
</gene>
<feature type="binding site" evidence="5">
    <location>
        <begin position="188"/>
        <end position="191"/>
    </location>
    <ligand>
        <name>substrate</name>
    </ligand>
</feature>
<dbReference type="SUPFAM" id="SSF53335">
    <property type="entry name" value="S-adenosyl-L-methionine-dependent methyltransferases"/>
    <property type="match status" value="1"/>
</dbReference>
<keyword evidence="3 5" id="KW-0949">S-adenosyl-L-methionine</keyword>
<comment type="function">
    <text evidence="5">Methylates the class 1 translation termination release factors RF1/PrfA and RF2/PrfB on the glutamine residue of the universally conserved GGQ motif.</text>
</comment>
<dbReference type="Proteomes" id="UP000245667">
    <property type="component" value="Unassembled WGS sequence"/>
</dbReference>
<evidence type="ECO:0000313" key="9">
    <source>
        <dbReference type="EMBL" id="PWK23531.1"/>
    </source>
</evidence>
<evidence type="ECO:0000256" key="2">
    <source>
        <dbReference type="ARBA" id="ARBA00022679"/>
    </source>
</evidence>
<dbReference type="PANTHER" id="PTHR18895">
    <property type="entry name" value="HEMK METHYLTRANSFERASE"/>
    <property type="match status" value="1"/>
</dbReference>
<dbReference type="EMBL" id="JACWLN010000004">
    <property type="protein sequence ID" value="MBD1261227.1"/>
    <property type="molecule type" value="Genomic_DNA"/>
</dbReference>
<keyword evidence="2 5" id="KW-0808">Transferase</keyword>
<evidence type="ECO:0000256" key="3">
    <source>
        <dbReference type="ARBA" id="ARBA00022691"/>
    </source>
</evidence>
<dbReference type="RefSeq" id="WP_109650246.1">
    <property type="nucleotide sequence ID" value="NZ_JACWLN010000004.1"/>
</dbReference>
<evidence type="ECO:0000256" key="1">
    <source>
        <dbReference type="ARBA" id="ARBA00022603"/>
    </source>
</evidence>
<comment type="catalytic activity">
    <reaction evidence="4 5">
        <text>L-glutaminyl-[peptide chain release factor] + S-adenosyl-L-methionine = N(5)-methyl-L-glutaminyl-[peptide chain release factor] + S-adenosyl-L-homocysteine + H(+)</text>
        <dbReference type="Rhea" id="RHEA:42896"/>
        <dbReference type="Rhea" id="RHEA-COMP:10271"/>
        <dbReference type="Rhea" id="RHEA-COMP:10272"/>
        <dbReference type="ChEBI" id="CHEBI:15378"/>
        <dbReference type="ChEBI" id="CHEBI:30011"/>
        <dbReference type="ChEBI" id="CHEBI:57856"/>
        <dbReference type="ChEBI" id="CHEBI:59789"/>
        <dbReference type="ChEBI" id="CHEBI:61891"/>
        <dbReference type="EC" id="2.1.1.297"/>
    </reaction>
</comment>
<dbReference type="GO" id="GO:0102559">
    <property type="term" value="F:peptide chain release factor N(5)-glutamine methyltransferase activity"/>
    <property type="evidence" value="ECO:0007669"/>
    <property type="project" value="UniProtKB-EC"/>
</dbReference>
<dbReference type="InterPro" id="IPR002052">
    <property type="entry name" value="DNA_methylase_N6_adenine_CS"/>
</dbReference>
<dbReference type="GO" id="GO:0032259">
    <property type="term" value="P:methylation"/>
    <property type="evidence" value="ECO:0007669"/>
    <property type="project" value="UniProtKB-KW"/>
</dbReference>
<feature type="binding site" evidence="5">
    <location>
        <begin position="122"/>
        <end position="126"/>
    </location>
    <ligand>
        <name>S-adenosyl-L-methionine</name>
        <dbReference type="ChEBI" id="CHEBI:59789"/>
    </ligand>
</feature>
<dbReference type="AlphaFoldDB" id="A0A316DZH7"/>
<keyword evidence="11" id="KW-1185">Reference proteome</keyword>
<comment type="caution">
    <text evidence="5">Lacks conserved residue(s) required for the propagation of feature annotation.</text>
</comment>
<dbReference type="NCBIfam" id="TIGR00536">
    <property type="entry name" value="hemK_fam"/>
    <property type="match status" value="1"/>
</dbReference>
<comment type="caution">
    <text evidence="9">The sequence shown here is derived from an EMBL/GenBank/DDBJ whole genome shotgun (WGS) entry which is preliminary data.</text>
</comment>
<organism evidence="9 10">
    <name type="scientific">Maribacter polysiphoniae</name>
    <dbReference type="NCBI Taxonomy" id="429344"/>
    <lineage>
        <taxon>Bacteria</taxon>
        <taxon>Pseudomonadati</taxon>
        <taxon>Bacteroidota</taxon>
        <taxon>Flavobacteriia</taxon>
        <taxon>Flavobacteriales</taxon>
        <taxon>Flavobacteriaceae</taxon>
        <taxon>Maribacter</taxon>
    </lineage>
</organism>